<gene>
    <name evidence="1" type="ORF">NCS57_00908700</name>
</gene>
<evidence type="ECO:0000313" key="1">
    <source>
        <dbReference type="EMBL" id="KAI8666818.1"/>
    </source>
</evidence>
<dbReference type="Proteomes" id="UP001065298">
    <property type="component" value="Chromosome 6"/>
</dbReference>
<dbReference type="EMBL" id="CM046508">
    <property type="protein sequence ID" value="KAI8666818.1"/>
    <property type="molecule type" value="Genomic_DNA"/>
</dbReference>
<sequence>MMAEEMPPVTANSMATETSSTGSSSAAARSPQEILSDSTTPTHLGNQEESGNSLGEDPRGTSGVSERDAESVQEESLHEKHDQESKSEDEDGDTPEEEVLPEKERPLTTEVRYYNYQGFMNRMDGDDGDYVIEVLVAKADWHEDVKAETKKRPHRVHPENNDKTKGISGAQLKLPRGSKSPQEGRIQRIRIRSETILHALGSLAECEEIQTEATMEFSRPFRILEEFHGGMKRKLVEMENAHKPQGDSPSTGLGSLLPGTAGTRSDESIEMERPKVSSEDTNDVLEADETDKTSSRSTETALEHMRCYVDFVEQVVLPIRSKFQHHDKKIRRRVRYEEIPYLFRPGSLAFLPLAQSGQTLHRSAAQQVWRMASCIVSDHSTEFDEEKECFLKNSGETSWGIYCLDYDGEKLFPVWRNVQFDFFNGERDITSLKCYPLEFHPNCAALLEEQRKLGQTFKSCIAESVRHLYYSGWTFITGIQEEPLVDDKGETINYPEYIESEVVIDFEETLRNYPQWETSVGECQTQDTSWETEAYTEMELRVWEEYPNGLDSSRRFRCEAIPILSREDTLYNREANEWADNDRFIVGEGATAIKDDEWTDEELAILPKRLFGYVLRERRFARLEVQGIDMNSQQSRVTLDDIQMPAPRRKMIRSAVSAHFRARQKEKQGQSTIQLDVVQGKGKGLVILLHGAPGVGKTATAEAVAIENSKPLFPITCGDLGFSPSAVDKSLRDTFRYAHLWDCILLLDEADVFLTQRDRSSGNLERNALVGVFLRVLEYYSGILFLTTNRVGALDEAFRSRVHLSLCYPHLSLNDTIAILQSNLNRLPRIEHAKDKSSNDGYIKVLDSAIKKFVEDEYREYSRANKKKKGPWNGRQIRNAVQIAAGLALYDKEASSENDGLPAILTADHFRSVAETTSEFEAYLKSTKKGDETFQARVRQDRDDDFQEEEAEEYARYSGHSDAEPFGGPQRPKLKSSVSGPPRTRQRGASRVPSTPDRSRTPASLHADGASGNYFRSSKSSPGPAHSGQRPRHAPHEPECSDVAENMQGDFSEEEELEERGYGYSPQPASRGSRPLQFGKKADRYVWD</sequence>
<reference evidence="1" key="1">
    <citation type="submission" date="2022-06" db="EMBL/GenBank/DDBJ databases">
        <title>Fusarium solani species complex genomes reveal bases of compartmentalisation and animal pathogenesis.</title>
        <authorList>
            <person name="Tsai I.J."/>
        </authorList>
    </citation>
    <scope>NUCLEOTIDE SEQUENCE</scope>
    <source>
        <strain evidence="1">Fu6.1</strain>
    </source>
</reference>
<comment type="caution">
    <text evidence="1">The sequence shown here is derived from an EMBL/GenBank/DDBJ whole genome shotgun (WGS) entry which is preliminary data.</text>
</comment>
<name>A0ACC0QU47_9HYPO</name>
<accession>A0ACC0QU47</accession>
<evidence type="ECO:0000313" key="2">
    <source>
        <dbReference type="Proteomes" id="UP001065298"/>
    </source>
</evidence>
<protein>
    <submittedName>
        <fullName evidence="1">AAA domain-containing protein</fullName>
    </submittedName>
</protein>
<keyword evidence="2" id="KW-1185">Reference proteome</keyword>
<organism evidence="1 2">
    <name type="scientific">Fusarium keratoplasticum</name>
    <dbReference type="NCBI Taxonomy" id="1328300"/>
    <lineage>
        <taxon>Eukaryota</taxon>
        <taxon>Fungi</taxon>
        <taxon>Dikarya</taxon>
        <taxon>Ascomycota</taxon>
        <taxon>Pezizomycotina</taxon>
        <taxon>Sordariomycetes</taxon>
        <taxon>Hypocreomycetidae</taxon>
        <taxon>Hypocreales</taxon>
        <taxon>Nectriaceae</taxon>
        <taxon>Fusarium</taxon>
        <taxon>Fusarium solani species complex</taxon>
    </lineage>
</organism>
<proteinExistence type="predicted"/>